<name>A0ABX9IKS5_9FLAO</name>
<gene>
    <name evidence="1" type="ORF">DRF57_13585</name>
</gene>
<dbReference type="Pfam" id="PF00805">
    <property type="entry name" value="Pentapeptide"/>
    <property type="match status" value="2"/>
</dbReference>
<comment type="caution">
    <text evidence="1">The sequence shown here is derived from an EMBL/GenBank/DDBJ whole genome shotgun (WGS) entry which is preliminary data.</text>
</comment>
<dbReference type="PANTHER" id="PTHR42999:SF1">
    <property type="entry name" value="PENTAPEPTIDE REPEAT-CONTAINING PROTEIN"/>
    <property type="match status" value="1"/>
</dbReference>
<protein>
    <submittedName>
        <fullName evidence="1">Pentapeptide repeat-containing protein</fullName>
    </submittedName>
</protein>
<organism evidence="1 2">
    <name type="scientific">Chryseobacterium rhizosphaerae</name>
    <dbReference type="NCBI Taxonomy" id="395937"/>
    <lineage>
        <taxon>Bacteria</taxon>
        <taxon>Pseudomonadati</taxon>
        <taxon>Bacteroidota</taxon>
        <taxon>Flavobacteriia</taxon>
        <taxon>Flavobacteriales</taxon>
        <taxon>Weeksellaceae</taxon>
        <taxon>Chryseobacterium group</taxon>
        <taxon>Chryseobacterium</taxon>
    </lineage>
</organism>
<keyword evidence="2" id="KW-1185">Reference proteome</keyword>
<dbReference type="Proteomes" id="UP000256491">
    <property type="component" value="Unassembled WGS sequence"/>
</dbReference>
<dbReference type="Gene3D" id="2.160.20.80">
    <property type="entry name" value="E3 ubiquitin-protein ligase SopA"/>
    <property type="match status" value="2"/>
</dbReference>
<sequence length="212" mass="24423">MKTDYINKTLELKTKFSNQNFVDYDFTKTNFNMSIFENTNFENCLFESSVLKGSRIFYESNFENCVFKNVNLSQTTFGSHKGVYKNCIFENCEYKSKDFNFTQFIDCKFIKAKFTTVNFNGSKFRDCIFEGKFKDVTFNGIYDSNPDSKACLYKCDFSNSNFGDFVSFENCDLSTCTPPKGRTFTEILYLVDASNPALLSTGTPDRIVITDV</sequence>
<dbReference type="RefSeq" id="WP_047492959.1">
    <property type="nucleotide sequence ID" value="NZ_BJYH01000002.1"/>
</dbReference>
<reference evidence="1 2" key="1">
    <citation type="journal article" date="2010" name="Syst. Appl. Microbiol.">
        <title>Four new species of Chryseobacterium from the rhizosphere of coastal sand dune plants, Chryseobacterium elymi sp. nov., Chryseobacterium hagamense sp. nov., Chryseobacterium lathyri sp. nov. and Chryseobacterium rhizosphaerae sp. nov.</title>
        <authorList>
            <person name="Cho S.H."/>
            <person name="Lee K.S."/>
            <person name="Shin D.S."/>
            <person name="Han J.H."/>
            <person name="Park K.S."/>
            <person name="Lee C.H."/>
            <person name="Park K.H."/>
            <person name="Kim S.B."/>
        </authorList>
    </citation>
    <scope>NUCLEOTIDE SEQUENCE [LARGE SCALE GENOMIC DNA]</scope>
    <source>
        <strain evidence="1 2">KCTC 22548</strain>
    </source>
</reference>
<proteinExistence type="predicted"/>
<evidence type="ECO:0000313" key="1">
    <source>
        <dbReference type="EMBL" id="REC74522.1"/>
    </source>
</evidence>
<dbReference type="InterPro" id="IPR052949">
    <property type="entry name" value="PA_immunity-related"/>
</dbReference>
<dbReference type="EMBL" id="QNUF01000015">
    <property type="protein sequence ID" value="REC74522.1"/>
    <property type="molecule type" value="Genomic_DNA"/>
</dbReference>
<dbReference type="InterPro" id="IPR001646">
    <property type="entry name" value="5peptide_repeat"/>
</dbReference>
<accession>A0ABX9IKS5</accession>
<dbReference type="PANTHER" id="PTHR42999">
    <property type="entry name" value="ANTIBIOTIC RESISTANCE PROTEIN MCBG"/>
    <property type="match status" value="1"/>
</dbReference>
<evidence type="ECO:0000313" key="2">
    <source>
        <dbReference type="Proteomes" id="UP000256491"/>
    </source>
</evidence>
<dbReference type="SUPFAM" id="SSF141571">
    <property type="entry name" value="Pentapeptide repeat-like"/>
    <property type="match status" value="1"/>
</dbReference>